<feature type="domain" description="HTH cro/C1-type" evidence="2">
    <location>
        <begin position="34"/>
        <end position="92"/>
    </location>
</feature>
<dbReference type="Proteomes" id="UP001500840">
    <property type="component" value="Unassembled WGS sequence"/>
</dbReference>
<comment type="caution">
    <text evidence="3">The sequence shown here is derived from an EMBL/GenBank/DDBJ whole genome shotgun (WGS) entry which is preliminary data.</text>
</comment>
<dbReference type="CDD" id="cd00093">
    <property type="entry name" value="HTH_XRE"/>
    <property type="match status" value="1"/>
</dbReference>
<dbReference type="Pfam" id="PF13560">
    <property type="entry name" value="HTH_31"/>
    <property type="match status" value="1"/>
</dbReference>
<dbReference type="InterPro" id="IPR001387">
    <property type="entry name" value="Cro/C1-type_HTH"/>
</dbReference>
<protein>
    <recommendedName>
        <fullName evidence="2">HTH cro/C1-type domain-containing protein</fullName>
    </recommendedName>
</protein>
<feature type="compositionally biased region" description="Polar residues" evidence="1">
    <location>
        <begin position="8"/>
        <end position="26"/>
    </location>
</feature>
<evidence type="ECO:0000313" key="3">
    <source>
        <dbReference type="EMBL" id="GAA4446220.1"/>
    </source>
</evidence>
<dbReference type="SMART" id="SM00530">
    <property type="entry name" value="HTH_XRE"/>
    <property type="match status" value="1"/>
</dbReference>
<sequence>MQPAIGNNLATKRPWNNGTSELSTSATPAFGTKLRELRHAKGLTLRTLADRVGVSFTYLSKIENVKLESGHAPSEQLIQVLSKELDGNERELMLLANKIPKTIRRRLNERPDAFAVLAELDDANLDKIVRKAKRLGK</sequence>
<dbReference type="EMBL" id="BAABGA010000009">
    <property type="protein sequence ID" value="GAA4446220.1"/>
    <property type="molecule type" value="Genomic_DNA"/>
</dbReference>
<keyword evidence="4" id="KW-1185">Reference proteome</keyword>
<gene>
    <name evidence="3" type="ORF">GCM10023156_06840</name>
</gene>
<dbReference type="InterPro" id="IPR010982">
    <property type="entry name" value="Lambda_DNA-bd_dom_sf"/>
</dbReference>
<accession>A0ABP8M8A6</accession>
<evidence type="ECO:0000259" key="2">
    <source>
        <dbReference type="PROSITE" id="PS50943"/>
    </source>
</evidence>
<dbReference type="SUPFAM" id="SSF47413">
    <property type="entry name" value="lambda repressor-like DNA-binding domains"/>
    <property type="match status" value="1"/>
</dbReference>
<feature type="region of interest" description="Disordered" evidence="1">
    <location>
        <begin position="1"/>
        <end position="26"/>
    </location>
</feature>
<organism evidence="3 4">
    <name type="scientific">Novipirellula rosea</name>
    <dbReference type="NCBI Taxonomy" id="1031540"/>
    <lineage>
        <taxon>Bacteria</taxon>
        <taxon>Pseudomonadati</taxon>
        <taxon>Planctomycetota</taxon>
        <taxon>Planctomycetia</taxon>
        <taxon>Pirellulales</taxon>
        <taxon>Pirellulaceae</taxon>
        <taxon>Novipirellula</taxon>
    </lineage>
</organism>
<evidence type="ECO:0000256" key="1">
    <source>
        <dbReference type="SAM" id="MobiDB-lite"/>
    </source>
</evidence>
<evidence type="ECO:0000313" key="4">
    <source>
        <dbReference type="Proteomes" id="UP001500840"/>
    </source>
</evidence>
<proteinExistence type="predicted"/>
<dbReference type="PROSITE" id="PS50943">
    <property type="entry name" value="HTH_CROC1"/>
    <property type="match status" value="1"/>
</dbReference>
<reference evidence="4" key="1">
    <citation type="journal article" date="2019" name="Int. J. Syst. Evol. Microbiol.">
        <title>The Global Catalogue of Microorganisms (GCM) 10K type strain sequencing project: providing services to taxonomists for standard genome sequencing and annotation.</title>
        <authorList>
            <consortium name="The Broad Institute Genomics Platform"/>
            <consortium name="The Broad Institute Genome Sequencing Center for Infectious Disease"/>
            <person name="Wu L."/>
            <person name="Ma J."/>
        </authorList>
    </citation>
    <scope>NUCLEOTIDE SEQUENCE [LARGE SCALE GENOMIC DNA]</scope>
    <source>
        <strain evidence="4">JCM 17759</strain>
    </source>
</reference>
<name>A0ABP8M8A6_9BACT</name>
<dbReference type="Gene3D" id="1.10.260.40">
    <property type="entry name" value="lambda repressor-like DNA-binding domains"/>
    <property type="match status" value="1"/>
</dbReference>